<dbReference type="InterPro" id="IPR025579">
    <property type="entry name" value="DUF4357"/>
</dbReference>
<dbReference type="RefSeq" id="WP_181491626.1">
    <property type="nucleotide sequence ID" value="NZ_JACDUJ010000001.1"/>
</dbReference>
<evidence type="ECO:0000313" key="2">
    <source>
        <dbReference type="EMBL" id="MBA2845987.1"/>
    </source>
</evidence>
<comment type="caution">
    <text evidence="2">The sequence shown here is derived from an EMBL/GenBank/DDBJ whole genome shotgun (WGS) entry which is preliminary data.</text>
</comment>
<dbReference type="AlphaFoldDB" id="A0A7J9NKN1"/>
<evidence type="ECO:0000259" key="1">
    <source>
        <dbReference type="Pfam" id="PF14267"/>
    </source>
</evidence>
<gene>
    <name evidence="2" type="ORF">HNP88_000171</name>
</gene>
<proteinExistence type="predicted"/>
<protein>
    <recommendedName>
        <fullName evidence="1">DUF4357 domain-containing protein</fullName>
    </recommendedName>
</protein>
<organism evidence="2 3">
    <name type="scientific">Methanococcus maripaludis</name>
    <name type="common">Methanococcus deltae</name>
    <dbReference type="NCBI Taxonomy" id="39152"/>
    <lineage>
        <taxon>Archaea</taxon>
        <taxon>Methanobacteriati</taxon>
        <taxon>Methanobacteriota</taxon>
        <taxon>Methanomada group</taxon>
        <taxon>Methanococci</taxon>
        <taxon>Methanococcales</taxon>
        <taxon>Methanococcaceae</taxon>
        <taxon>Methanococcus</taxon>
    </lineage>
</organism>
<name>A0A7J9NKN1_METMI</name>
<accession>A0A7J9NKN1</accession>
<feature type="domain" description="DUF4357" evidence="1">
    <location>
        <begin position="80"/>
        <end position="113"/>
    </location>
</feature>
<dbReference type="EMBL" id="JACDUJ010000001">
    <property type="protein sequence ID" value="MBA2845987.1"/>
    <property type="molecule type" value="Genomic_DNA"/>
</dbReference>
<dbReference type="Pfam" id="PF14267">
    <property type="entry name" value="DUF4357"/>
    <property type="match status" value="1"/>
</dbReference>
<reference evidence="2 3" key="1">
    <citation type="submission" date="2020-07" db="EMBL/GenBank/DDBJ databases">
        <title>Genomic Encyclopedia of Type Strains, Phase IV (KMG-V): Genome sequencing to study the core and pangenomes of soil and plant-associated prokaryotes.</title>
        <authorList>
            <person name="Whitman W."/>
        </authorList>
    </citation>
    <scope>NUCLEOTIDE SEQUENCE [LARGE SCALE GENOMIC DNA]</scope>
    <source>
        <strain evidence="2 3">A5</strain>
    </source>
</reference>
<sequence>MTAAGSIGTLISNISDYLTIMGYPILIEVEKEKNKSLYISQNGKILAEGEYLIDKFVVFEGSMVRFDNVGSMTKNNRDLKERLIKNRILVFDGEYYRFTKDYAFSSPSAAACIYRVQMSAVGNIGKTKTVIT</sequence>
<dbReference type="Proteomes" id="UP000571854">
    <property type="component" value="Unassembled WGS sequence"/>
</dbReference>
<evidence type="ECO:0000313" key="3">
    <source>
        <dbReference type="Proteomes" id="UP000571854"/>
    </source>
</evidence>